<gene>
    <name evidence="2" type="ORF">AWB78_08287</name>
</gene>
<name>A0A158EIX4_9BURK</name>
<dbReference type="Proteomes" id="UP000071859">
    <property type="component" value="Unassembled WGS sequence"/>
</dbReference>
<feature type="compositionally biased region" description="Low complexity" evidence="1">
    <location>
        <begin position="12"/>
        <end position="22"/>
    </location>
</feature>
<accession>A0A158EIX4</accession>
<evidence type="ECO:0000313" key="3">
    <source>
        <dbReference type="Proteomes" id="UP000071859"/>
    </source>
</evidence>
<protein>
    <submittedName>
        <fullName evidence="2">Uncharacterized protein</fullName>
    </submittedName>
</protein>
<organism evidence="2 3">
    <name type="scientific">Caballeronia calidae</name>
    <dbReference type="NCBI Taxonomy" id="1777139"/>
    <lineage>
        <taxon>Bacteria</taxon>
        <taxon>Pseudomonadati</taxon>
        <taxon>Pseudomonadota</taxon>
        <taxon>Betaproteobacteria</taxon>
        <taxon>Burkholderiales</taxon>
        <taxon>Burkholderiaceae</taxon>
        <taxon>Caballeronia</taxon>
    </lineage>
</organism>
<keyword evidence="3" id="KW-1185">Reference proteome</keyword>
<dbReference type="AlphaFoldDB" id="A0A158EIX4"/>
<dbReference type="EMBL" id="FCOX02000141">
    <property type="protein sequence ID" value="SAL06861.1"/>
    <property type="molecule type" value="Genomic_DNA"/>
</dbReference>
<evidence type="ECO:0000256" key="1">
    <source>
        <dbReference type="SAM" id="MobiDB-lite"/>
    </source>
</evidence>
<proteinExistence type="predicted"/>
<evidence type="ECO:0000313" key="2">
    <source>
        <dbReference type="EMBL" id="SAL06861.1"/>
    </source>
</evidence>
<sequence>MQSAACNRKENPVQPVMQAAPAPKQVRLQDEKDAHLHGTIAELLPGQRWRRSFEVTATVR</sequence>
<comment type="caution">
    <text evidence="2">The sequence shown here is derived from an EMBL/GenBank/DDBJ whole genome shotgun (WGS) entry which is preliminary data.</text>
</comment>
<feature type="region of interest" description="Disordered" evidence="1">
    <location>
        <begin position="1"/>
        <end position="22"/>
    </location>
</feature>
<reference evidence="2" key="1">
    <citation type="submission" date="2016-01" db="EMBL/GenBank/DDBJ databases">
        <authorList>
            <person name="Peeters C."/>
        </authorList>
    </citation>
    <scope>NUCLEOTIDE SEQUENCE</scope>
    <source>
        <strain evidence="2">LMG 29321</strain>
    </source>
</reference>